<dbReference type="GO" id="GO:0003824">
    <property type="term" value="F:catalytic activity"/>
    <property type="evidence" value="ECO:0007669"/>
    <property type="project" value="UniProtKB-KW"/>
</dbReference>
<protein>
    <recommendedName>
        <fullName evidence="2">Reverse transcriptase/retrotransposon-derived protein RNase H-like domain-containing protein</fullName>
    </recommendedName>
</protein>
<dbReference type="InterPro" id="IPR036397">
    <property type="entry name" value="RNaseH_sf"/>
</dbReference>
<dbReference type="Pfam" id="PF17919">
    <property type="entry name" value="RT_RNaseH_2"/>
    <property type="match status" value="1"/>
</dbReference>
<organism evidence="3">
    <name type="scientific">Tanacetum cinerariifolium</name>
    <name type="common">Dalmatian daisy</name>
    <name type="synonym">Chrysanthemum cinerariifolium</name>
    <dbReference type="NCBI Taxonomy" id="118510"/>
    <lineage>
        <taxon>Eukaryota</taxon>
        <taxon>Viridiplantae</taxon>
        <taxon>Streptophyta</taxon>
        <taxon>Embryophyta</taxon>
        <taxon>Tracheophyta</taxon>
        <taxon>Spermatophyta</taxon>
        <taxon>Magnoliopsida</taxon>
        <taxon>eudicotyledons</taxon>
        <taxon>Gunneridae</taxon>
        <taxon>Pentapetalae</taxon>
        <taxon>asterids</taxon>
        <taxon>campanulids</taxon>
        <taxon>Asterales</taxon>
        <taxon>Asteraceae</taxon>
        <taxon>Asteroideae</taxon>
        <taxon>Anthemideae</taxon>
        <taxon>Anthemidinae</taxon>
        <taxon>Tanacetum</taxon>
    </lineage>
</organism>
<dbReference type="Gene3D" id="3.30.420.10">
    <property type="entry name" value="Ribonuclease H-like superfamily/Ribonuclease H"/>
    <property type="match status" value="1"/>
</dbReference>
<dbReference type="InterPro" id="IPR043128">
    <property type="entry name" value="Rev_trsase/Diguanyl_cyclase"/>
</dbReference>
<proteinExistence type="predicted"/>
<evidence type="ECO:0000313" key="3">
    <source>
        <dbReference type="EMBL" id="GEU75553.1"/>
    </source>
</evidence>
<keyword evidence="1" id="KW-0511">Multifunctional enzyme</keyword>
<feature type="domain" description="Reverse transcriptase/retrotransposon-derived protein RNase H-like" evidence="2">
    <location>
        <begin position="296"/>
        <end position="349"/>
    </location>
</feature>
<dbReference type="GO" id="GO:0003676">
    <property type="term" value="F:nucleic acid binding"/>
    <property type="evidence" value="ECO:0007669"/>
    <property type="project" value="InterPro"/>
</dbReference>
<dbReference type="AlphaFoldDB" id="A0A6L2MNM0"/>
<sequence>MAMMRADTPSTYILVPRSKTPPLGTLPLLPIPLPTSSPPLLLPSTDRRADVPEVTLLPRKRLCIAIGPRFEVDECSSTPTARPTGIFIADYGFVGTLDAEIRHDPDREIDRHSHSRTARLIKSEARASGGAWVQSMDTSDMARSKTQMLALQSQQRPARDPAHLDVPEEAGLPLTRQVEFHINLIHGAAPVAQVPYRFAMSEMKELSDQLKELFDKDNIQNLIRSLRVPSYAIWNKKEYEENLKEILELLKKDELYAKFSKCEFWIPKVLPKIHRRISKIAKSITKLSQKEVKFDWGDKEEAAFQLIKQKLCSAPILALPEGSEDFMVYYDASYKGLGAILMQKEKSLQKVLGTSLDMSTAYHSQTDGQSGRIIQTLEDMLCAYVINFGKVWVNHLPLVEFSYNNSYHASIKAASFEALYDQKCRSPVCWAEVREGQLIGPELRKPMEFQVGDKVMLKVSPWKEDVCFGKRGKLNPRYVGPFKKCYADEPLAVLLDGLHFDNKIYLIEEPIEIMDRGVKQLKQICISIVKVRWNSMRVPEFACEREDQFRKKYPHLFTKTAPSSSTAS</sequence>
<dbReference type="EMBL" id="BKCJ010007104">
    <property type="protein sequence ID" value="GEU75553.1"/>
    <property type="molecule type" value="Genomic_DNA"/>
</dbReference>
<dbReference type="SUPFAM" id="SSF56672">
    <property type="entry name" value="DNA/RNA polymerases"/>
    <property type="match status" value="1"/>
</dbReference>
<dbReference type="PANTHER" id="PTHR37984">
    <property type="entry name" value="PROTEIN CBG26694"/>
    <property type="match status" value="1"/>
</dbReference>
<evidence type="ECO:0000259" key="2">
    <source>
        <dbReference type="Pfam" id="PF17919"/>
    </source>
</evidence>
<dbReference type="InterPro" id="IPR041577">
    <property type="entry name" value="RT_RNaseH_2"/>
</dbReference>
<accession>A0A6L2MNM0</accession>
<evidence type="ECO:0000256" key="1">
    <source>
        <dbReference type="ARBA" id="ARBA00023268"/>
    </source>
</evidence>
<dbReference type="InterPro" id="IPR050951">
    <property type="entry name" value="Retrovirus_Pol_polyprotein"/>
</dbReference>
<dbReference type="InterPro" id="IPR043502">
    <property type="entry name" value="DNA/RNA_pol_sf"/>
</dbReference>
<reference evidence="3" key="1">
    <citation type="journal article" date="2019" name="Sci. Rep.">
        <title>Draft genome of Tanacetum cinerariifolium, the natural source of mosquito coil.</title>
        <authorList>
            <person name="Yamashiro T."/>
            <person name="Shiraishi A."/>
            <person name="Satake H."/>
            <person name="Nakayama K."/>
        </authorList>
    </citation>
    <scope>NUCLEOTIDE SEQUENCE</scope>
</reference>
<gene>
    <name evidence="3" type="ORF">Tci_047531</name>
</gene>
<dbReference type="Gene3D" id="3.30.70.270">
    <property type="match status" value="1"/>
</dbReference>
<dbReference type="PANTHER" id="PTHR37984:SF5">
    <property type="entry name" value="PROTEIN NYNRIN-LIKE"/>
    <property type="match status" value="1"/>
</dbReference>
<name>A0A6L2MNM0_TANCI</name>
<comment type="caution">
    <text evidence="3">The sequence shown here is derived from an EMBL/GenBank/DDBJ whole genome shotgun (WGS) entry which is preliminary data.</text>
</comment>